<keyword evidence="1" id="KW-0001">2Fe-2S</keyword>
<evidence type="ECO:0000313" key="4">
    <source>
        <dbReference type="Proteomes" id="UP000593766"/>
    </source>
</evidence>
<feature type="binding site" evidence="1">
    <location>
        <position position="218"/>
    </location>
    <ligand>
        <name>[2Fe-2S] cluster</name>
        <dbReference type="ChEBI" id="CHEBI:190135"/>
    </ligand>
</feature>
<sequence>MDLNSIDFYMEIEAPHVARKWKPGNFVILMLHEKGERIPESVYSVRDGRIGMFIRRHGKTTLELYHRFKVGDYIYAISGPHGREFPIKHYGTVIYASDAVCGHAENASFTQELKKYDNYVISIQTFETGKEVYPEEFLAEKHADEHYVTTLDGSAGVKGHYTDLISKIISERRVDLVLTGGSLAGMFKASELTKRHGIPNYALVRTIMVDGTGMCGSCRVFYGGAVRFACVDGPVMNAHLIDWEDVMRRDKRFIEEQEKAKNLFLSKIIAR</sequence>
<dbReference type="NCBIfam" id="NF004862">
    <property type="entry name" value="PRK06222.1"/>
    <property type="match status" value="1"/>
</dbReference>
<protein>
    <submittedName>
        <fullName evidence="3">Sulfide/dihydroorotate dehydrogenase-like FAD/NAD-binding protein</fullName>
    </submittedName>
</protein>
<dbReference type="GO" id="GO:0006221">
    <property type="term" value="P:pyrimidine nucleotide biosynthetic process"/>
    <property type="evidence" value="ECO:0007669"/>
    <property type="project" value="InterPro"/>
</dbReference>
<dbReference type="AlphaFoldDB" id="A0A7M1USC0"/>
<dbReference type="InterPro" id="IPR012165">
    <property type="entry name" value="Cyt_c3_hydrogenase_gsu"/>
</dbReference>
<dbReference type="GO" id="GO:0050660">
    <property type="term" value="F:flavin adenine dinucleotide binding"/>
    <property type="evidence" value="ECO:0007669"/>
    <property type="project" value="InterPro"/>
</dbReference>
<dbReference type="OrthoDB" id="35401at2157"/>
<dbReference type="Proteomes" id="UP000593766">
    <property type="component" value="Chromosome"/>
</dbReference>
<dbReference type="PIRSF" id="PIRSF006816">
    <property type="entry name" value="Cyc3_hyd_g"/>
    <property type="match status" value="1"/>
</dbReference>
<dbReference type="GO" id="GO:0046872">
    <property type="term" value="F:metal ion binding"/>
    <property type="evidence" value="ECO:0007669"/>
    <property type="project" value="UniProtKB-KW"/>
</dbReference>
<dbReference type="SUPFAM" id="SSF52343">
    <property type="entry name" value="Ferredoxin reductase-like, C-terminal NADP-linked domain"/>
    <property type="match status" value="1"/>
</dbReference>
<evidence type="ECO:0000313" key="3">
    <source>
        <dbReference type="EMBL" id="QOR95185.1"/>
    </source>
</evidence>
<dbReference type="PANTHER" id="PTHR43513:SF3">
    <property type="entry name" value="DIHYDROOROTATE DEHYDROGENASE B (NAD(+)), ELECTRON TRANSFER SUBUNIT-RELATED"/>
    <property type="match status" value="1"/>
</dbReference>
<gene>
    <name evidence="3" type="ORF">IMZ38_06995</name>
</gene>
<comment type="cofactor">
    <cofactor evidence="1">
        <name>[2Fe-2S] cluster</name>
        <dbReference type="ChEBI" id="CHEBI:190135"/>
    </cofactor>
    <text evidence="1">Binds 1 [2Fe-2S] cluster per subunit.</text>
</comment>
<accession>A0A7M1USC0</accession>
<dbReference type="EMBL" id="CP063144">
    <property type="protein sequence ID" value="QOR95185.1"/>
    <property type="molecule type" value="Genomic_DNA"/>
</dbReference>
<dbReference type="InterPro" id="IPR019480">
    <property type="entry name" value="Dihydroorotate_DH_Fe-S-bd"/>
</dbReference>
<dbReference type="SUPFAM" id="SSF63380">
    <property type="entry name" value="Riboflavin synthase domain-like"/>
    <property type="match status" value="1"/>
</dbReference>
<keyword evidence="1" id="KW-0408">Iron</keyword>
<dbReference type="KEGG" id="tcs:IMZ38_06995"/>
<keyword evidence="1" id="KW-0411">Iron-sulfur</keyword>
<proteinExistence type="predicted"/>
<dbReference type="InterPro" id="IPR039261">
    <property type="entry name" value="FNR_nucleotide-bd"/>
</dbReference>
<feature type="domain" description="Dihydroorotate dehydrogenase electron transfer subunit iron-sulphur cluster binding" evidence="2">
    <location>
        <begin position="206"/>
        <end position="241"/>
    </location>
</feature>
<keyword evidence="4" id="KW-1185">Reference proteome</keyword>
<organism evidence="3 4">
    <name type="scientific">Thermosphaera chiliense</name>
    <dbReference type="NCBI Taxonomy" id="3402707"/>
    <lineage>
        <taxon>Archaea</taxon>
        <taxon>Thermoproteota</taxon>
        <taxon>Thermoprotei</taxon>
        <taxon>Desulfurococcales</taxon>
        <taxon>Desulfurococcaceae</taxon>
        <taxon>Thermosphaera</taxon>
    </lineage>
</organism>
<evidence type="ECO:0000259" key="2">
    <source>
        <dbReference type="Pfam" id="PF10418"/>
    </source>
</evidence>
<dbReference type="InterPro" id="IPR050353">
    <property type="entry name" value="PyrK_electron_transfer"/>
</dbReference>
<dbReference type="InterPro" id="IPR017938">
    <property type="entry name" value="Riboflavin_synthase-like_b-brl"/>
</dbReference>
<feature type="binding site" evidence="1">
    <location>
        <position position="215"/>
    </location>
    <ligand>
        <name>[2Fe-2S] cluster</name>
        <dbReference type="ChEBI" id="CHEBI:190135"/>
    </ligand>
</feature>
<dbReference type="CDD" id="cd06219">
    <property type="entry name" value="DHOD_e_trans_like1"/>
    <property type="match status" value="1"/>
</dbReference>
<evidence type="ECO:0000256" key="1">
    <source>
        <dbReference type="PIRSR" id="PIRSR006816-2"/>
    </source>
</evidence>
<dbReference type="PANTHER" id="PTHR43513">
    <property type="entry name" value="DIHYDROOROTATE DEHYDROGENASE B (NAD(+)), ELECTRON TRANSFER SUBUNIT"/>
    <property type="match status" value="1"/>
</dbReference>
<dbReference type="Gene3D" id="2.40.30.10">
    <property type="entry name" value="Translation factors"/>
    <property type="match status" value="1"/>
</dbReference>
<feature type="binding site" evidence="1">
    <location>
        <position position="230"/>
    </location>
    <ligand>
        <name>[2Fe-2S] cluster</name>
        <dbReference type="ChEBI" id="CHEBI:190135"/>
    </ligand>
</feature>
<dbReference type="Gene3D" id="3.40.50.80">
    <property type="entry name" value="Nucleotide-binding domain of ferredoxin-NADP reductase (FNR) module"/>
    <property type="match status" value="1"/>
</dbReference>
<reference evidence="3 4" key="1">
    <citation type="submission" date="2020-10" db="EMBL/GenBank/DDBJ databases">
        <title>Complete genome sequence of Thermosphaera aggregans strain 3507.</title>
        <authorList>
            <person name="Zayulina K.S."/>
            <person name="Elcheninov A.G."/>
            <person name="Toshchakov S.V."/>
            <person name="Kublanov I.V."/>
            <person name="Kochetkova T.V."/>
        </authorList>
    </citation>
    <scope>NUCLEOTIDE SEQUENCE [LARGE SCALE GENOMIC DNA]</scope>
    <source>
        <strain evidence="3 4">3507</strain>
    </source>
</reference>
<dbReference type="GO" id="GO:0051537">
    <property type="term" value="F:2 iron, 2 sulfur cluster binding"/>
    <property type="evidence" value="ECO:0007669"/>
    <property type="project" value="UniProtKB-KW"/>
</dbReference>
<dbReference type="Pfam" id="PF10418">
    <property type="entry name" value="DHODB_Fe-S_bind"/>
    <property type="match status" value="1"/>
</dbReference>
<name>A0A7M1USC0_9CREN</name>
<keyword evidence="1" id="KW-0479">Metal-binding</keyword>